<protein>
    <submittedName>
        <fullName evidence="1">Uncharacterized protein</fullName>
    </submittedName>
</protein>
<organism evidence="1 2">
    <name type="scientific">Mycolicibacterium mageritense</name>
    <name type="common">Mycobacterium mageritense</name>
    <dbReference type="NCBI Taxonomy" id="53462"/>
    <lineage>
        <taxon>Bacteria</taxon>
        <taxon>Bacillati</taxon>
        <taxon>Actinomycetota</taxon>
        <taxon>Actinomycetes</taxon>
        <taxon>Mycobacteriales</taxon>
        <taxon>Mycobacteriaceae</taxon>
        <taxon>Mycolicibacterium</taxon>
    </lineage>
</organism>
<accession>A0AAI8U2J0</accession>
<gene>
    <name evidence="1" type="ORF">hbim_06964</name>
</gene>
<evidence type="ECO:0000313" key="2">
    <source>
        <dbReference type="Proteomes" id="UP001241092"/>
    </source>
</evidence>
<dbReference type="RefSeq" id="WP_286212620.1">
    <property type="nucleotide sequence ID" value="NZ_AP027452.1"/>
</dbReference>
<dbReference type="AlphaFoldDB" id="A0AAI8U2J0"/>
<reference evidence="1" key="1">
    <citation type="submission" date="2023-03" db="EMBL/GenBank/DDBJ databases">
        <title>Draft genome sequence of a Mycolicibacterium mageritense strain H4_3_1 isolated from a hybrid biological-inorganic system reactor.</title>
        <authorList>
            <person name="Feng X."/>
            <person name="Kazama D."/>
            <person name="Sato K."/>
            <person name="Kobayashi H."/>
        </authorList>
    </citation>
    <scope>NUCLEOTIDE SEQUENCE</scope>
    <source>
        <strain evidence="1">H4_3_1</strain>
    </source>
</reference>
<name>A0AAI8U2J0_MYCME</name>
<dbReference type="Proteomes" id="UP001241092">
    <property type="component" value="Chromosome"/>
</dbReference>
<proteinExistence type="predicted"/>
<sequence length="64" mass="7211">MTKTACDPDIDMITSVEDEQEVVDRTLADVGLTFDELAAEAETHHFSTVEARLAWLLIGELYKR</sequence>
<evidence type="ECO:0000313" key="1">
    <source>
        <dbReference type="EMBL" id="BDY32992.1"/>
    </source>
</evidence>
<dbReference type="EMBL" id="AP027452">
    <property type="protein sequence ID" value="BDY32992.1"/>
    <property type="molecule type" value="Genomic_DNA"/>
</dbReference>